<evidence type="ECO:0000313" key="3">
    <source>
        <dbReference type="Proteomes" id="UP000316609"/>
    </source>
</evidence>
<dbReference type="InterPro" id="IPR029787">
    <property type="entry name" value="Nucleotide_cyclase"/>
</dbReference>
<evidence type="ECO:0000313" key="2">
    <source>
        <dbReference type="EMBL" id="TMQ63211.1"/>
    </source>
</evidence>
<dbReference type="SUPFAM" id="SSF55073">
    <property type="entry name" value="Nucleotide cyclase"/>
    <property type="match status" value="1"/>
</dbReference>
<name>A0A538THX5_UNCEI</name>
<dbReference type="InterPro" id="IPR000160">
    <property type="entry name" value="GGDEF_dom"/>
</dbReference>
<gene>
    <name evidence="2" type="ORF">E6K78_10870</name>
</gene>
<evidence type="ECO:0000259" key="1">
    <source>
        <dbReference type="PROSITE" id="PS50887"/>
    </source>
</evidence>
<dbReference type="GO" id="GO:1902201">
    <property type="term" value="P:negative regulation of bacterial-type flagellum-dependent cell motility"/>
    <property type="evidence" value="ECO:0007669"/>
    <property type="project" value="TreeGrafter"/>
</dbReference>
<dbReference type="AlphaFoldDB" id="A0A538THX5"/>
<dbReference type="PROSITE" id="PS50887">
    <property type="entry name" value="GGDEF"/>
    <property type="match status" value="1"/>
</dbReference>
<dbReference type="SMART" id="SM00267">
    <property type="entry name" value="GGDEF"/>
    <property type="match status" value="1"/>
</dbReference>
<feature type="domain" description="GGDEF" evidence="1">
    <location>
        <begin position="288"/>
        <end position="427"/>
    </location>
</feature>
<dbReference type="SUPFAM" id="SSF55781">
    <property type="entry name" value="GAF domain-like"/>
    <property type="match status" value="1"/>
</dbReference>
<dbReference type="Proteomes" id="UP000316609">
    <property type="component" value="Unassembled WGS sequence"/>
</dbReference>
<sequence length="429" mass="46000">MTQDSVPVRDLLGQVLPLEDLATLRRPFIGAELREGITAQLEAASILLVQRLAPRPRADAPAAHAPALAARRATDLTTFAPVTTDGVALIPRASLPARAPAGLDQVRGLLELDGAALPADPRGAPAHAALDEPLDRVAREWLGAASARLFRRQNAEEPPERRPLASDLGAEAAWHPGAILYCPDASQSRRLAAPAAARGVRAVAVAGIVTPSGAPFGHLEVTSDRLAPFGPDDLARVALLAEWCGAILERADRIEKLVFVDSLTGVYNRPYFELQVSNEMARARRDRASLALCIADIDNFKSFNTALGYEAGNQVLARVARALRGGVRPFDTVARWGGEEFAVLLSSPVEGDDALAISERLRGTVQRMRLELDGLDRRSHRALVTVSIGVALFPQHGDGPQDLWRAANAALLVAKRPPKNRVVFFQPTG</sequence>
<protein>
    <submittedName>
        <fullName evidence="2">GGDEF domain-containing protein</fullName>
    </submittedName>
</protein>
<dbReference type="Pfam" id="PF00990">
    <property type="entry name" value="GGDEF"/>
    <property type="match status" value="1"/>
</dbReference>
<dbReference type="GO" id="GO:0043709">
    <property type="term" value="P:cell adhesion involved in single-species biofilm formation"/>
    <property type="evidence" value="ECO:0007669"/>
    <property type="project" value="TreeGrafter"/>
</dbReference>
<dbReference type="PANTHER" id="PTHR45138">
    <property type="entry name" value="REGULATORY COMPONENTS OF SENSORY TRANSDUCTION SYSTEM"/>
    <property type="match status" value="1"/>
</dbReference>
<dbReference type="GO" id="GO:0005886">
    <property type="term" value="C:plasma membrane"/>
    <property type="evidence" value="ECO:0007669"/>
    <property type="project" value="TreeGrafter"/>
</dbReference>
<dbReference type="InterPro" id="IPR043128">
    <property type="entry name" value="Rev_trsase/Diguanyl_cyclase"/>
</dbReference>
<proteinExistence type="predicted"/>
<dbReference type="GO" id="GO:0052621">
    <property type="term" value="F:diguanylate cyclase activity"/>
    <property type="evidence" value="ECO:0007669"/>
    <property type="project" value="TreeGrafter"/>
</dbReference>
<dbReference type="CDD" id="cd01949">
    <property type="entry name" value="GGDEF"/>
    <property type="match status" value="1"/>
</dbReference>
<dbReference type="PANTHER" id="PTHR45138:SF9">
    <property type="entry name" value="DIGUANYLATE CYCLASE DGCM-RELATED"/>
    <property type="match status" value="1"/>
</dbReference>
<dbReference type="NCBIfam" id="TIGR00254">
    <property type="entry name" value="GGDEF"/>
    <property type="match status" value="1"/>
</dbReference>
<accession>A0A538THX5</accession>
<dbReference type="Gene3D" id="3.30.450.40">
    <property type="match status" value="1"/>
</dbReference>
<comment type="caution">
    <text evidence="2">The sequence shown here is derived from an EMBL/GenBank/DDBJ whole genome shotgun (WGS) entry which is preliminary data.</text>
</comment>
<dbReference type="InterPro" id="IPR029016">
    <property type="entry name" value="GAF-like_dom_sf"/>
</dbReference>
<organism evidence="2 3">
    <name type="scientific">Eiseniibacteriota bacterium</name>
    <dbReference type="NCBI Taxonomy" id="2212470"/>
    <lineage>
        <taxon>Bacteria</taxon>
        <taxon>Candidatus Eiseniibacteriota</taxon>
    </lineage>
</organism>
<dbReference type="EMBL" id="VBOY01000114">
    <property type="protein sequence ID" value="TMQ63211.1"/>
    <property type="molecule type" value="Genomic_DNA"/>
</dbReference>
<dbReference type="InterPro" id="IPR050469">
    <property type="entry name" value="Diguanylate_Cyclase"/>
</dbReference>
<dbReference type="Gene3D" id="3.30.70.270">
    <property type="match status" value="1"/>
</dbReference>
<reference evidence="2 3" key="1">
    <citation type="journal article" date="2019" name="Nat. Microbiol.">
        <title>Mediterranean grassland soil C-N compound turnover is dependent on rainfall and depth, and is mediated by genomically divergent microorganisms.</title>
        <authorList>
            <person name="Diamond S."/>
            <person name="Andeer P.F."/>
            <person name="Li Z."/>
            <person name="Crits-Christoph A."/>
            <person name="Burstein D."/>
            <person name="Anantharaman K."/>
            <person name="Lane K.R."/>
            <person name="Thomas B.C."/>
            <person name="Pan C."/>
            <person name="Northen T.R."/>
            <person name="Banfield J.F."/>
        </authorList>
    </citation>
    <scope>NUCLEOTIDE SEQUENCE [LARGE SCALE GENOMIC DNA]</scope>
    <source>
        <strain evidence="2">WS_8</strain>
    </source>
</reference>